<proteinExistence type="predicted"/>
<dbReference type="RefSeq" id="WP_165137516.1">
    <property type="nucleotide sequence ID" value="NZ_CP049251.1"/>
</dbReference>
<accession>A0A7W6LLN2</accession>
<protein>
    <submittedName>
        <fullName evidence="1">Uncharacterized protein</fullName>
    </submittedName>
</protein>
<organism evidence="1 2">
    <name type="scientific">Rhizobium rhizoryzae</name>
    <dbReference type="NCBI Taxonomy" id="451876"/>
    <lineage>
        <taxon>Bacteria</taxon>
        <taxon>Pseudomonadati</taxon>
        <taxon>Pseudomonadota</taxon>
        <taxon>Alphaproteobacteria</taxon>
        <taxon>Hyphomicrobiales</taxon>
        <taxon>Rhizobiaceae</taxon>
        <taxon>Rhizobium/Agrobacterium group</taxon>
        <taxon>Rhizobium</taxon>
    </lineage>
</organism>
<sequence>MSVVRFPTAYNLSVPTIETGEETAEAHEALQAYCRSLRKLIELLGEQVEEVRMIHREELKSVPQ</sequence>
<evidence type="ECO:0000313" key="1">
    <source>
        <dbReference type="EMBL" id="MBB4145673.1"/>
    </source>
</evidence>
<name>A0A7W6LLN2_9HYPH</name>
<dbReference type="EMBL" id="JACIEC010000010">
    <property type="protein sequence ID" value="MBB4145673.1"/>
    <property type="molecule type" value="Genomic_DNA"/>
</dbReference>
<dbReference type="Proteomes" id="UP000519897">
    <property type="component" value="Unassembled WGS sequence"/>
</dbReference>
<evidence type="ECO:0000313" key="2">
    <source>
        <dbReference type="Proteomes" id="UP000519897"/>
    </source>
</evidence>
<gene>
    <name evidence="1" type="ORF">GGQ72_004238</name>
</gene>
<comment type="caution">
    <text evidence="1">The sequence shown here is derived from an EMBL/GenBank/DDBJ whole genome shotgun (WGS) entry which is preliminary data.</text>
</comment>
<reference evidence="1 2" key="1">
    <citation type="submission" date="2020-08" db="EMBL/GenBank/DDBJ databases">
        <title>Genomic Encyclopedia of Type Strains, Phase IV (KMG-IV): sequencing the most valuable type-strain genomes for metagenomic binning, comparative biology and taxonomic classification.</title>
        <authorList>
            <person name="Goeker M."/>
        </authorList>
    </citation>
    <scope>NUCLEOTIDE SEQUENCE [LARGE SCALE GENOMIC DNA]</scope>
    <source>
        <strain evidence="1 2">DSM 29514</strain>
    </source>
</reference>
<dbReference type="AlphaFoldDB" id="A0A7W6LLN2"/>
<keyword evidence="2" id="KW-1185">Reference proteome</keyword>